<proteinExistence type="inferred from homology"/>
<dbReference type="GO" id="GO:0048038">
    <property type="term" value="F:quinone binding"/>
    <property type="evidence" value="ECO:0007669"/>
    <property type="project" value="TreeGrafter"/>
</dbReference>
<evidence type="ECO:0000256" key="1">
    <source>
        <dbReference type="ARBA" id="ARBA00006484"/>
    </source>
</evidence>
<dbReference type="PANTHER" id="PTHR42760:SF133">
    <property type="entry name" value="3-OXOACYL-[ACYL-CARRIER-PROTEIN] REDUCTASE"/>
    <property type="match status" value="1"/>
</dbReference>
<dbReference type="Pfam" id="PF00106">
    <property type="entry name" value="adh_short"/>
    <property type="match status" value="1"/>
</dbReference>
<keyword evidence="2" id="KW-0560">Oxidoreductase</keyword>
<evidence type="ECO:0008006" key="6">
    <source>
        <dbReference type="Google" id="ProtNLM"/>
    </source>
</evidence>
<accession>A0A1F7WGC0</accession>
<dbReference type="AlphaFoldDB" id="A0A1F7WGC0"/>
<dbReference type="InterPro" id="IPR036291">
    <property type="entry name" value="NAD(P)-bd_dom_sf"/>
</dbReference>
<gene>
    <name evidence="4" type="ORF">A2115_00340</name>
</gene>
<dbReference type="Proteomes" id="UP000176198">
    <property type="component" value="Unassembled WGS sequence"/>
</dbReference>
<dbReference type="InterPro" id="IPR002347">
    <property type="entry name" value="SDR_fam"/>
</dbReference>
<reference evidence="4 5" key="1">
    <citation type="journal article" date="2016" name="Nat. Commun.">
        <title>Thousands of microbial genomes shed light on interconnected biogeochemical processes in an aquifer system.</title>
        <authorList>
            <person name="Anantharaman K."/>
            <person name="Brown C.T."/>
            <person name="Hug L.A."/>
            <person name="Sharon I."/>
            <person name="Castelle C.J."/>
            <person name="Probst A.J."/>
            <person name="Thomas B.C."/>
            <person name="Singh A."/>
            <person name="Wilkins M.J."/>
            <person name="Karaoz U."/>
            <person name="Brodie E.L."/>
            <person name="Williams K.H."/>
            <person name="Hubbard S.S."/>
            <person name="Banfield J.F."/>
        </authorList>
    </citation>
    <scope>NUCLEOTIDE SEQUENCE [LARGE SCALE GENOMIC DNA]</scope>
</reference>
<comment type="caution">
    <text evidence="4">The sequence shown here is derived from an EMBL/GenBank/DDBJ whole genome shotgun (WGS) entry which is preliminary data.</text>
</comment>
<dbReference type="FunFam" id="3.40.50.720:FF:000084">
    <property type="entry name" value="Short-chain dehydrogenase reductase"/>
    <property type="match status" value="1"/>
</dbReference>
<organism evidence="4 5">
    <name type="scientific">Candidatus Woesebacteria bacterium GWA1_41_8</name>
    <dbReference type="NCBI Taxonomy" id="1802471"/>
    <lineage>
        <taxon>Bacteria</taxon>
        <taxon>Candidatus Woeseibacteriota</taxon>
    </lineage>
</organism>
<dbReference type="GO" id="GO:0006633">
    <property type="term" value="P:fatty acid biosynthetic process"/>
    <property type="evidence" value="ECO:0007669"/>
    <property type="project" value="TreeGrafter"/>
</dbReference>
<dbReference type="SUPFAM" id="SSF51735">
    <property type="entry name" value="NAD(P)-binding Rossmann-fold domains"/>
    <property type="match status" value="1"/>
</dbReference>
<dbReference type="EMBL" id="MGFJ01000036">
    <property type="protein sequence ID" value="OGM01884.1"/>
    <property type="molecule type" value="Genomic_DNA"/>
</dbReference>
<sequence>MDLKNKIAVVTGGSSGIGKAISIALAKEGCNVIFTYNSNEKGGDDTLKEVGKKGQKFKVDLHSEEDMKAVFDFVKEKFGKLDILVNNAGINRPRDLYETKVWKEIFQVNLFSTVFCTGKAVELMKDRGKILNISSVYAEGKACWKELPAYGASKAAVSHFTQVMAKNLAPKILINALAPGYVKTPLWKNTTEEQFQESGKEQLIERMILPEEIAQIALAVIKNDAMTGEIVVVDGGISLKTI</sequence>
<dbReference type="PRINTS" id="PR00081">
    <property type="entry name" value="GDHRDH"/>
</dbReference>
<dbReference type="Gene3D" id="3.40.50.720">
    <property type="entry name" value="NAD(P)-binding Rossmann-like Domain"/>
    <property type="match status" value="1"/>
</dbReference>
<evidence type="ECO:0000313" key="4">
    <source>
        <dbReference type="EMBL" id="OGM01884.1"/>
    </source>
</evidence>
<evidence type="ECO:0000256" key="2">
    <source>
        <dbReference type="ARBA" id="ARBA00023002"/>
    </source>
</evidence>
<name>A0A1F7WGC0_9BACT</name>
<dbReference type="CDD" id="cd05233">
    <property type="entry name" value="SDR_c"/>
    <property type="match status" value="1"/>
</dbReference>
<evidence type="ECO:0000313" key="5">
    <source>
        <dbReference type="Proteomes" id="UP000176198"/>
    </source>
</evidence>
<dbReference type="GO" id="GO:0016616">
    <property type="term" value="F:oxidoreductase activity, acting on the CH-OH group of donors, NAD or NADP as acceptor"/>
    <property type="evidence" value="ECO:0007669"/>
    <property type="project" value="TreeGrafter"/>
</dbReference>
<comment type="similarity">
    <text evidence="1 3">Belongs to the short-chain dehydrogenases/reductases (SDR) family.</text>
</comment>
<dbReference type="PANTHER" id="PTHR42760">
    <property type="entry name" value="SHORT-CHAIN DEHYDROGENASES/REDUCTASES FAMILY MEMBER"/>
    <property type="match status" value="1"/>
</dbReference>
<protein>
    <recommendedName>
        <fullName evidence="6">Beta-ketoacyl-ACP reductase</fullName>
    </recommendedName>
</protein>
<dbReference type="PRINTS" id="PR00080">
    <property type="entry name" value="SDRFAMILY"/>
</dbReference>
<evidence type="ECO:0000256" key="3">
    <source>
        <dbReference type="RuleBase" id="RU000363"/>
    </source>
</evidence>
<dbReference type="STRING" id="1802471.A2115_00340"/>